<dbReference type="OrthoDB" id="5326845at2"/>
<keyword evidence="1" id="KW-0540">Nuclease</keyword>
<gene>
    <name evidence="4" type="ORF">SAMN04488543_1023</name>
</gene>
<dbReference type="RefSeq" id="WP_091410757.1">
    <property type="nucleotide sequence ID" value="NZ_LT629749.1"/>
</dbReference>
<dbReference type="STRING" id="546871.SAMN04488543_1023"/>
<keyword evidence="5" id="KW-1185">Reference proteome</keyword>
<dbReference type="Proteomes" id="UP000199092">
    <property type="component" value="Chromosome I"/>
</dbReference>
<proteinExistence type="predicted"/>
<keyword evidence="2" id="KW-0378">Hydrolase</keyword>
<dbReference type="GO" id="GO:0003723">
    <property type="term" value="F:RNA binding"/>
    <property type="evidence" value="ECO:0007669"/>
    <property type="project" value="InterPro"/>
</dbReference>
<dbReference type="Pfam" id="PF00545">
    <property type="entry name" value="Ribonuclease"/>
    <property type="match status" value="1"/>
</dbReference>
<dbReference type="InterPro" id="IPR000026">
    <property type="entry name" value="N1-like"/>
</dbReference>
<reference evidence="4 5" key="1">
    <citation type="submission" date="2016-10" db="EMBL/GenBank/DDBJ databases">
        <authorList>
            <person name="de Groot N.N."/>
        </authorList>
    </citation>
    <scope>NUCLEOTIDE SEQUENCE [LARGE SCALE GENOMIC DNA]</scope>
    <source>
        <strain evidence="4 5">DSM 21741</strain>
    </source>
</reference>
<dbReference type="EMBL" id="LT629749">
    <property type="protein sequence ID" value="SDS07744.1"/>
    <property type="molecule type" value="Genomic_DNA"/>
</dbReference>
<dbReference type="Gene3D" id="3.10.450.30">
    <property type="entry name" value="Microbial ribonucleases"/>
    <property type="match status" value="1"/>
</dbReference>
<sequence length="154" mass="16179">MTGRLRAVAAVGALLVLVLLALWGSTGTQTAEPPAAGTAGRGTATGGATPAPTGGGTDRESGLPLVALASLPREAQQTVRLIDAGGPFPYDRDGVTFGNREALLPSRPRGYYREYTVPTPGEDDRGARRIVAGDDGRQLFWTDDHYASFARVQR</sequence>
<dbReference type="AlphaFoldDB" id="A0A1H1P9D2"/>
<dbReference type="InterPro" id="IPR016191">
    <property type="entry name" value="Ribonuclease/ribotoxin"/>
</dbReference>
<feature type="region of interest" description="Disordered" evidence="3">
    <location>
        <begin position="29"/>
        <end position="62"/>
    </location>
</feature>
<evidence type="ECO:0000313" key="4">
    <source>
        <dbReference type="EMBL" id="SDS07744.1"/>
    </source>
</evidence>
<protein>
    <submittedName>
        <fullName evidence="4">Ribonuclease T1</fullName>
    </submittedName>
</protein>
<evidence type="ECO:0000256" key="2">
    <source>
        <dbReference type="ARBA" id="ARBA00022801"/>
    </source>
</evidence>
<dbReference type="GO" id="GO:0004521">
    <property type="term" value="F:RNA endonuclease activity"/>
    <property type="evidence" value="ECO:0007669"/>
    <property type="project" value="InterPro"/>
</dbReference>
<evidence type="ECO:0000256" key="1">
    <source>
        <dbReference type="ARBA" id="ARBA00022722"/>
    </source>
</evidence>
<evidence type="ECO:0000313" key="5">
    <source>
        <dbReference type="Proteomes" id="UP000199092"/>
    </source>
</evidence>
<accession>A0A1H1P9D2</accession>
<evidence type="ECO:0000256" key="3">
    <source>
        <dbReference type="SAM" id="MobiDB-lite"/>
    </source>
</evidence>
<organism evidence="4 5">
    <name type="scientific">Friedmanniella luteola</name>
    <dbReference type="NCBI Taxonomy" id="546871"/>
    <lineage>
        <taxon>Bacteria</taxon>
        <taxon>Bacillati</taxon>
        <taxon>Actinomycetota</taxon>
        <taxon>Actinomycetes</taxon>
        <taxon>Propionibacteriales</taxon>
        <taxon>Nocardioidaceae</taxon>
        <taxon>Friedmanniella</taxon>
    </lineage>
</organism>
<name>A0A1H1P9D2_9ACTN</name>
<dbReference type="SUPFAM" id="SSF53933">
    <property type="entry name" value="Microbial ribonucleases"/>
    <property type="match status" value="1"/>
</dbReference>
<feature type="compositionally biased region" description="Low complexity" evidence="3">
    <location>
        <begin position="29"/>
        <end position="38"/>
    </location>
</feature>
<dbReference type="GO" id="GO:0016787">
    <property type="term" value="F:hydrolase activity"/>
    <property type="evidence" value="ECO:0007669"/>
    <property type="project" value="UniProtKB-KW"/>
</dbReference>